<evidence type="ECO:0000256" key="9">
    <source>
        <dbReference type="HAMAP-Rule" id="MF_01023"/>
    </source>
</evidence>
<dbReference type="HAMAP" id="MF_01023">
    <property type="entry name" value="HisC_aminotrans_2"/>
    <property type="match status" value="1"/>
</dbReference>
<feature type="domain" description="Aminotransferase class I/classII large" evidence="10">
    <location>
        <begin position="38"/>
        <end position="361"/>
    </location>
</feature>
<dbReference type="GO" id="GO:0004400">
    <property type="term" value="F:histidinol-phosphate transaminase activity"/>
    <property type="evidence" value="ECO:0007669"/>
    <property type="project" value="UniProtKB-UniRule"/>
</dbReference>
<dbReference type="EMBL" id="CP031158">
    <property type="protein sequence ID" value="AXG99431.1"/>
    <property type="molecule type" value="Genomic_DNA"/>
</dbReference>
<reference evidence="11 12" key="1">
    <citation type="submission" date="2018-07" db="EMBL/GenBank/DDBJ databases">
        <title>Complete Genome and Methylome Analysis of Deinococcus wulumuqiensis NEB 479.</title>
        <authorList>
            <person name="Fomenkov A."/>
            <person name="Luyten Y."/>
            <person name="Vincze T."/>
            <person name="Anton B.P."/>
            <person name="Clark T."/>
            <person name="Roberts R.J."/>
            <person name="Morgan R.D."/>
        </authorList>
    </citation>
    <scope>NUCLEOTIDE SEQUENCE [LARGE SCALE GENOMIC DNA]</scope>
    <source>
        <strain evidence="11 12">NEB 479</strain>
    </source>
</reference>
<keyword evidence="4 9" id="KW-0032">Aminotransferase</keyword>
<evidence type="ECO:0000313" key="12">
    <source>
        <dbReference type="Proteomes" id="UP000253744"/>
    </source>
</evidence>
<name>A0A345IIA9_9DEIO</name>
<gene>
    <name evidence="9" type="primary">hisC</name>
    <name evidence="11" type="ORF">DVJ83_10130</name>
</gene>
<evidence type="ECO:0000256" key="5">
    <source>
        <dbReference type="ARBA" id="ARBA00022605"/>
    </source>
</evidence>
<evidence type="ECO:0000313" key="11">
    <source>
        <dbReference type="EMBL" id="AXG99431.1"/>
    </source>
</evidence>
<dbReference type="InterPro" id="IPR015424">
    <property type="entry name" value="PyrdxlP-dep_Trfase"/>
</dbReference>
<dbReference type="PANTHER" id="PTHR42885:SF2">
    <property type="entry name" value="HISTIDINOL-PHOSPHATE AMINOTRANSFERASE"/>
    <property type="match status" value="1"/>
</dbReference>
<keyword evidence="8 9" id="KW-0368">Histidine biosynthesis</keyword>
<comment type="subunit">
    <text evidence="3 9">Homodimer.</text>
</comment>
<evidence type="ECO:0000256" key="6">
    <source>
        <dbReference type="ARBA" id="ARBA00022679"/>
    </source>
</evidence>
<comment type="cofactor">
    <cofactor evidence="1 9">
        <name>pyridoxal 5'-phosphate</name>
        <dbReference type="ChEBI" id="CHEBI:597326"/>
    </cofactor>
</comment>
<comment type="pathway">
    <text evidence="9">Amino-acid biosynthesis; L-histidine biosynthesis; L-histidine from 5-phospho-alpha-D-ribose 1-diphosphate: step 7/9.</text>
</comment>
<dbReference type="InterPro" id="IPR015421">
    <property type="entry name" value="PyrdxlP-dep_Trfase_major"/>
</dbReference>
<comment type="catalytic activity">
    <reaction evidence="9">
        <text>L-histidinol phosphate + 2-oxoglutarate = 3-(imidazol-4-yl)-2-oxopropyl phosphate + L-glutamate</text>
        <dbReference type="Rhea" id="RHEA:23744"/>
        <dbReference type="ChEBI" id="CHEBI:16810"/>
        <dbReference type="ChEBI" id="CHEBI:29985"/>
        <dbReference type="ChEBI" id="CHEBI:57766"/>
        <dbReference type="ChEBI" id="CHEBI:57980"/>
        <dbReference type="EC" id="2.6.1.9"/>
    </reaction>
</comment>
<evidence type="ECO:0000256" key="4">
    <source>
        <dbReference type="ARBA" id="ARBA00022576"/>
    </source>
</evidence>
<evidence type="ECO:0000256" key="7">
    <source>
        <dbReference type="ARBA" id="ARBA00022898"/>
    </source>
</evidence>
<comment type="similarity">
    <text evidence="2 9">Belongs to the class-II pyridoxal-phosphate-dependent aminotransferase family. Histidinol-phosphate aminotransferase subfamily.</text>
</comment>
<dbReference type="InterPro" id="IPR005861">
    <property type="entry name" value="HisP_aminotrans"/>
</dbReference>
<evidence type="ECO:0000256" key="8">
    <source>
        <dbReference type="ARBA" id="ARBA00023102"/>
    </source>
</evidence>
<dbReference type="KEGG" id="dwu:DVJ83_10130"/>
<dbReference type="PANTHER" id="PTHR42885">
    <property type="entry name" value="HISTIDINOL-PHOSPHATE AMINOTRANSFERASE-RELATED"/>
    <property type="match status" value="1"/>
</dbReference>
<dbReference type="RefSeq" id="WP_114672256.1">
    <property type="nucleotide sequence ID" value="NZ_CP031158.1"/>
</dbReference>
<dbReference type="UniPathway" id="UPA00031">
    <property type="reaction ID" value="UER00012"/>
</dbReference>
<dbReference type="PROSITE" id="PS00599">
    <property type="entry name" value="AA_TRANSFER_CLASS_2"/>
    <property type="match status" value="1"/>
</dbReference>
<keyword evidence="6 9" id="KW-0808">Transferase</keyword>
<evidence type="ECO:0000259" key="10">
    <source>
        <dbReference type="Pfam" id="PF00155"/>
    </source>
</evidence>
<sequence>MTQTPPVSGPDAPVRSGVRQAVRDIPAYPFTPIDVPYKLDQNENPYDFPPELKRRAAERLLAHPWNRYPDLHADTLRSAIARHEDWDAAGVVITPGSNVLIKILTELGGIGQTVLTTDPTFSVYTLEAQMLGAELVLTPLNPDFSLPVEATLQALAAHAPGVFYVTQPHAPTGHSDRPEDVRRVVEEADRLGWVTVVDEAYYQYAGTDHRDLVRAGKNVLSLRTFSKGWGLAGVRAGYLLAHPELAGQLQKLVSAFTINFLTQAVIETALEYPEYMRERVAEGIAERQRIFEAVKDHPTCTVFPSATNFFLLKVPDADAAYRHLLDHGIVCRRQDKLRGLEGCLRIAVGAPHENDALIAAILALR</sequence>
<dbReference type="Pfam" id="PF00155">
    <property type="entry name" value="Aminotran_1_2"/>
    <property type="match status" value="1"/>
</dbReference>
<evidence type="ECO:0000256" key="3">
    <source>
        <dbReference type="ARBA" id="ARBA00011738"/>
    </source>
</evidence>
<dbReference type="Proteomes" id="UP000253744">
    <property type="component" value="Chromosome"/>
</dbReference>
<protein>
    <recommendedName>
        <fullName evidence="9">Histidinol-phosphate aminotransferase</fullName>
        <ecNumber evidence="9">2.6.1.9</ecNumber>
    </recommendedName>
    <alternativeName>
        <fullName evidence="9">Imidazole acetol-phosphate transaminase</fullName>
    </alternativeName>
</protein>
<dbReference type="GO" id="GO:0000105">
    <property type="term" value="P:L-histidine biosynthetic process"/>
    <property type="evidence" value="ECO:0007669"/>
    <property type="project" value="UniProtKB-UniRule"/>
</dbReference>
<dbReference type="GO" id="GO:0030170">
    <property type="term" value="F:pyridoxal phosphate binding"/>
    <property type="evidence" value="ECO:0007669"/>
    <property type="project" value="InterPro"/>
</dbReference>
<proteinExistence type="inferred from homology"/>
<dbReference type="InterPro" id="IPR004839">
    <property type="entry name" value="Aminotransferase_I/II_large"/>
</dbReference>
<dbReference type="Gene3D" id="3.90.1150.10">
    <property type="entry name" value="Aspartate Aminotransferase, domain 1"/>
    <property type="match status" value="1"/>
</dbReference>
<dbReference type="STRING" id="1288484.GCA_000348665_01334"/>
<accession>A0A345IIA9</accession>
<keyword evidence="5 9" id="KW-0028">Amino-acid biosynthesis</keyword>
<dbReference type="SUPFAM" id="SSF53383">
    <property type="entry name" value="PLP-dependent transferases"/>
    <property type="match status" value="1"/>
</dbReference>
<feature type="modified residue" description="N6-(pyridoxal phosphate)lysine" evidence="9">
    <location>
        <position position="227"/>
    </location>
</feature>
<organism evidence="11 12">
    <name type="scientific">Deinococcus wulumuqiensis</name>
    <dbReference type="NCBI Taxonomy" id="980427"/>
    <lineage>
        <taxon>Bacteria</taxon>
        <taxon>Thermotogati</taxon>
        <taxon>Deinococcota</taxon>
        <taxon>Deinococci</taxon>
        <taxon>Deinococcales</taxon>
        <taxon>Deinococcaceae</taxon>
        <taxon>Deinococcus</taxon>
    </lineage>
</organism>
<dbReference type="Gene3D" id="3.40.640.10">
    <property type="entry name" value="Type I PLP-dependent aspartate aminotransferase-like (Major domain)"/>
    <property type="match status" value="1"/>
</dbReference>
<dbReference type="CDD" id="cd00609">
    <property type="entry name" value="AAT_like"/>
    <property type="match status" value="1"/>
</dbReference>
<evidence type="ECO:0000256" key="1">
    <source>
        <dbReference type="ARBA" id="ARBA00001933"/>
    </source>
</evidence>
<dbReference type="EC" id="2.6.1.9" evidence="9"/>
<dbReference type="InterPro" id="IPR015422">
    <property type="entry name" value="PyrdxlP-dep_Trfase_small"/>
</dbReference>
<keyword evidence="7 9" id="KW-0663">Pyridoxal phosphate</keyword>
<dbReference type="InterPro" id="IPR001917">
    <property type="entry name" value="Aminotrans_II_pyridoxalP_BS"/>
</dbReference>
<evidence type="ECO:0000256" key="2">
    <source>
        <dbReference type="ARBA" id="ARBA00007970"/>
    </source>
</evidence>
<dbReference type="AlphaFoldDB" id="A0A345IIA9"/>